<organism evidence="2">
    <name type="scientific">viral metagenome</name>
    <dbReference type="NCBI Taxonomy" id="1070528"/>
    <lineage>
        <taxon>unclassified sequences</taxon>
        <taxon>metagenomes</taxon>
        <taxon>organismal metagenomes</taxon>
    </lineage>
</organism>
<evidence type="ECO:0000313" key="2">
    <source>
        <dbReference type="EMBL" id="QHU09776.1"/>
    </source>
</evidence>
<sequence>MKRHLRKTKKVKKGGYYSFNGALGTGAPNWTHHSEMRDGIESRAGNGMKAGRRRKHKKTRRMRGGMKWGTTAGSFVGTGSRGLADIVPTASGRTAPGDPNLGAFNNSGVQPGGGFKSFIRAH</sequence>
<feature type="region of interest" description="Disordered" evidence="1">
    <location>
        <begin position="41"/>
        <end position="74"/>
    </location>
</feature>
<evidence type="ECO:0000256" key="1">
    <source>
        <dbReference type="SAM" id="MobiDB-lite"/>
    </source>
</evidence>
<feature type="compositionally biased region" description="Basic residues" evidence="1">
    <location>
        <begin position="50"/>
        <end position="64"/>
    </location>
</feature>
<feature type="region of interest" description="Disordered" evidence="1">
    <location>
        <begin position="87"/>
        <end position="108"/>
    </location>
</feature>
<dbReference type="AlphaFoldDB" id="A0A6C0JY90"/>
<proteinExistence type="predicted"/>
<accession>A0A6C0JY90</accession>
<name>A0A6C0JY90_9ZZZZ</name>
<dbReference type="EMBL" id="MN740745">
    <property type="protein sequence ID" value="QHU09776.1"/>
    <property type="molecule type" value="Genomic_DNA"/>
</dbReference>
<reference evidence="2" key="1">
    <citation type="journal article" date="2020" name="Nature">
        <title>Giant virus diversity and host interactions through global metagenomics.</title>
        <authorList>
            <person name="Schulz F."/>
            <person name="Roux S."/>
            <person name="Paez-Espino D."/>
            <person name="Jungbluth S."/>
            <person name="Walsh D.A."/>
            <person name="Denef V.J."/>
            <person name="McMahon K.D."/>
            <person name="Konstantinidis K.T."/>
            <person name="Eloe-Fadrosh E.A."/>
            <person name="Kyrpides N.C."/>
            <person name="Woyke T."/>
        </authorList>
    </citation>
    <scope>NUCLEOTIDE SEQUENCE</scope>
    <source>
        <strain evidence="2">GVMAG-S-1101164-164</strain>
    </source>
</reference>
<protein>
    <submittedName>
        <fullName evidence="2">Uncharacterized protein</fullName>
    </submittedName>
</protein>